<dbReference type="GO" id="GO:0043093">
    <property type="term" value="P:FtsZ-dependent cytokinesis"/>
    <property type="evidence" value="ECO:0007669"/>
    <property type="project" value="UniProtKB-UniRule"/>
</dbReference>
<dbReference type="Pfam" id="PF08478">
    <property type="entry name" value="POTRA_1"/>
    <property type="match status" value="1"/>
</dbReference>
<dbReference type="GO" id="GO:0005886">
    <property type="term" value="C:plasma membrane"/>
    <property type="evidence" value="ECO:0007669"/>
    <property type="project" value="UniProtKB-SubCell"/>
</dbReference>
<dbReference type="RefSeq" id="WP_127700772.1">
    <property type="nucleotide sequence ID" value="NZ_SACS01000027.1"/>
</dbReference>
<dbReference type="HAMAP" id="MF_00911">
    <property type="entry name" value="FtsQ_subfam"/>
    <property type="match status" value="1"/>
</dbReference>
<evidence type="ECO:0000256" key="5">
    <source>
        <dbReference type="ARBA" id="ARBA00022692"/>
    </source>
</evidence>
<organism evidence="11 12">
    <name type="scientific">Rheinheimera riviphila</name>
    <dbReference type="NCBI Taxonomy" id="1834037"/>
    <lineage>
        <taxon>Bacteria</taxon>
        <taxon>Pseudomonadati</taxon>
        <taxon>Pseudomonadota</taxon>
        <taxon>Gammaproteobacteria</taxon>
        <taxon>Chromatiales</taxon>
        <taxon>Chromatiaceae</taxon>
        <taxon>Rheinheimera</taxon>
    </lineage>
</organism>
<evidence type="ECO:0000256" key="3">
    <source>
        <dbReference type="ARBA" id="ARBA00022519"/>
    </source>
</evidence>
<evidence type="ECO:0000256" key="6">
    <source>
        <dbReference type="ARBA" id="ARBA00022989"/>
    </source>
</evidence>
<comment type="subcellular location">
    <subcellularLocation>
        <location evidence="9">Cell inner membrane</location>
        <topology evidence="9">Single-pass type II membrane protein</topology>
    </subcellularLocation>
    <subcellularLocation>
        <location evidence="1">Membrane</location>
    </subcellularLocation>
    <text evidence="9">Localizes to the division septum.</text>
</comment>
<dbReference type="PROSITE" id="PS51779">
    <property type="entry name" value="POTRA"/>
    <property type="match status" value="1"/>
</dbReference>
<accession>A0A437QF09</accession>
<dbReference type="InterPro" id="IPR034746">
    <property type="entry name" value="POTRA"/>
</dbReference>
<comment type="subunit">
    <text evidence="9">Part of a complex composed of FtsB, FtsL and FtsQ.</text>
</comment>
<dbReference type="GO" id="GO:0032153">
    <property type="term" value="C:cell division site"/>
    <property type="evidence" value="ECO:0007669"/>
    <property type="project" value="UniProtKB-UniRule"/>
</dbReference>
<comment type="function">
    <text evidence="9">Essential cell division protein. May link together the upstream cell division proteins, which are predominantly cytoplasmic, with the downstream cell division proteins, which are predominantly periplasmic. May control correct divisome assembly.</text>
</comment>
<evidence type="ECO:0000256" key="2">
    <source>
        <dbReference type="ARBA" id="ARBA00022475"/>
    </source>
</evidence>
<dbReference type="Gene3D" id="3.40.50.11690">
    <property type="entry name" value="Cell division protein FtsQ/DivIB"/>
    <property type="match status" value="1"/>
</dbReference>
<dbReference type="Proteomes" id="UP000283077">
    <property type="component" value="Unassembled WGS sequence"/>
</dbReference>
<gene>
    <name evidence="9" type="primary">ftsQ</name>
    <name evidence="11" type="ORF">EOE67_18290</name>
</gene>
<keyword evidence="3 9" id="KW-0997">Cell inner membrane</keyword>
<evidence type="ECO:0000256" key="8">
    <source>
        <dbReference type="ARBA" id="ARBA00023306"/>
    </source>
</evidence>
<keyword evidence="8 9" id="KW-0131">Cell cycle</keyword>
<evidence type="ECO:0000259" key="10">
    <source>
        <dbReference type="PROSITE" id="PS51779"/>
    </source>
</evidence>
<keyword evidence="4 9" id="KW-0132">Cell division</keyword>
<sequence length="254" mass="29153">MTIVRSKQKTPFTPAFVGGVLFFLLSLCLVIWFVSRVVVWVQDQQNAPIRQVKLYGDFGHIQPTKLHRTLQQEFVGNYFKVNVDQVQQFLQQQPWVYQVAVRKQWPDTLVVVVTEHSPVAIWNLEYLLNQRGEVFKAPIAQLNAKLPQLAGPKGSEQDALTMFSRVQSLLTLHQFEAASLSVSDRFAWQLKLSNGIELKLGREDTLKRVQRFIDLYPSISKHKPEAIEQVDLRYDTGLAVRFAPAPVQLEKRKA</sequence>
<dbReference type="Pfam" id="PF03799">
    <property type="entry name" value="FtsQ_DivIB_C"/>
    <property type="match status" value="1"/>
</dbReference>
<comment type="similarity">
    <text evidence="9">Belongs to the FtsQ/DivIB family. FtsQ subfamily.</text>
</comment>
<evidence type="ECO:0000256" key="1">
    <source>
        <dbReference type="ARBA" id="ARBA00004370"/>
    </source>
</evidence>
<feature type="domain" description="POTRA" evidence="10">
    <location>
        <begin position="47"/>
        <end position="116"/>
    </location>
</feature>
<dbReference type="GO" id="GO:0090529">
    <property type="term" value="P:cell septum assembly"/>
    <property type="evidence" value="ECO:0007669"/>
    <property type="project" value="InterPro"/>
</dbReference>
<evidence type="ECO:0000256" key="4">
    <source>
        <dbReference type="ARBA" id="ARBA00022618"/>
    </source>
</evidence>
<dbReference type="PANTHER" id="PTHR35851:SF1">
    <property type="entry name" value="CELL DIVISION PROTEIN FTSQ"/>
    <property type="match status" value="1"/>
</dbReference>
<name>A0A437QF09_9GAMM</name>
<keyword evidence="12" id="KW-1185">Reference proteome</keyword>
<keyword evidence="2 9" id="KW-1003">Cell membrane</keyword>
<protein>
    <recommendedName>
        <fullName evidence="9">Cell division protein FtsQ</fullName>
    </recommendedName>
</protein>
<dbReference type="AlphaFoldDB" id="A0A437QF09"/>
<evidence type="ECO:0000313" key="11">
    <source>
        <dbReference type="EMBL" id="RVU33106.1"/>
    </source>
</evidence>
<dbReference type="OrthoDB" id="9790370at2"/>
<keyword evidence="7 9" id="KW-0472">Membrane</keyword>
<dbReference type="EMBL" id="SACS01000027">
    <property type="protein sequence ID" value="RVU33106.1"/>
    <property type="molecule type" value="Genomic_DNA"/>
</dbReference>
<feature type="transmembrane region" description="Helical" evidence="9">
    <location>
        <begin position="12"/>
        <end position="34"/>
    </location>
</feature>
<evidence type="ECO:0000256" key="7">
    <source>
        <dbReference type="ARBA" id="ARBA00023136"/>
    </source>
</evidence>
<evidence type="ECO:0000313" key="12">
    <source>
        <dbReference type="Proteomes" id="UP000283077"/>
    </source>
</evidence>
<proteinExistence type="inferred from homology"/>
<dbReference type="PANTHER" id="PTHR35851">
    <property type="entry name" value="CELL DIVISION PROTEIN FTSQ"/>
    <property type="match status" value="1"/>
</dbReference>
<evidence type="ECO:0000256" key="9">
    <source>
        <dbReference type="HAMAP-Rule" id="MF_00911"/>
    </source>
</evidence>
<dbReference type="InterPro" id="IPR026579">
    <property type="entry name" value="FtsQ"/>
</dbReference>
<reference evidence="11 12" key="1">
    <citation type="submission" date="2019-01" db="EMBL/GenBank/DDBJ databases">
        <authorList>
            <person name="Chen W.-M."/>
        </authorList>
    </citation>
    <scope>NUCLEOTIDE SEQUENCE [LARGE SCALE GENOMIC DNA]</scope>
    <source>
        <strain evidence="11 12">KYPC3</strain>
    </source>
</reference>
<comment type="caution">
    <text evidence="11">The sequence shown here is derived from an EMBL/GenBank/DDBJ whole genome shotgun (WGS) entry which is preliminary data.</text>
</comment>
<dbReference type="InterPro" id="IPR045335">
    <property type="entry name" value="FtsQ_C_sf"/>
</dbReference>
<dbReference type="InterPro" id="IPR005548">
    <property type="entry name" value="Cell_div_FtsQ/DivIB_C"/>
</dbReference>
<keyword evidence="6 9" id="KW-1133">Transmembrane helix</keyword>
<dbReference type="Gene3D" id="3.10.20.310">
    <property type="entry name" value="membrane protein fhac"/>
    <property type="match status" value="1"/>
</dbReference>
<dbReference type="InterPro" id="IPR013685">
    <property type="entry name" value="POTRA_FtsQ_type"/>
</dbReference>
<keyword evidence="5 9" id="KW-0812">Transmembrane</keyword>